<protein>
    <submittedName>
        <fullName evidence="1">Uncharacterized protein</fullName>
    </submittedName>
</protein>
<dbReference type="Proteomes" id="UP000256964">
    <property type="component" value="Unassembled WGS sequence"/>
</dbReference>
<keyword evidence="2" id="KW-1185">Reference proteome</keyword>
<reference evidence="1 2" key="1">
    <citation type="journal article" date="2018" name="Biotechnol. Biofuels">
        <title>Integrative visual omics of the white-rot fungus Polyporus brumalis exposes the biotechnological potential of its oxidative enzymes for delignifying raw plant biomass.</title>
        <authorList>
            <person name="Miyauchi S."/>
            <person name="Rancon A."/>
            <person name="Drula E."/>
            <person name="Hage H."/>
            <person name="Chaduli D."/>
            <person name="Favel A."/>
            <person name="Grisel S."/>
            <person name="Henrissat B."/>
            <person name="Herpoel-Gimbert I."/>
            <person name="Ruiz-Duenas F.J."/>
            <person name="Chevret D."/>
            <person name="Hainaut M."/>
            <person name="Lin J."/>
            <person name="Wang M."/>
            <person name="Pangilinan J."/>
            <person name="Lipzen A."/>
            <person name="Lesage-Meessen L."/>
            <person name="Navarro D."/>
            <person name="Riley R."/>
            <person name="Grigoriev I.V."/>
            <person name="Zhou S."/>
            <person name="Raouche S."/>
            <person name="Rosso M.N."/>
        </authorList>
    </citation>
    <scope>NUCLEOTIDE SEQUENCE [LARGE SCALE GENOMIC DNA]</scope>
    <source>
        <strain evidence="1 2">BRFM 1820</strain>
    </source>
</reference>
<name>A0A371CGV2_9APHY</name>
<evidence type="ECO:0000313" key="1">
    <source>
        <dbReference type="EMBL" id="RDX39515.1"/>
    </source>
</evidence>
<evidence type="ECO:0000313" key="2">
    <source>
        <dbReference type="Proteomes" id="UP000256964"/>
    </source>
</evidence>
<gene>
    <name evidence="1" type="ORF">OH76DRAFT_1491064</name>
</gene>
<organism evidence="1 2">
    <name type="scientific">Lentinus brumalis</name>
    <dbReference type="NCBI Taxonomy" id="2498619"/>
    <lineage>
        <taxon>Eukaryota</taxon>
        <taxon>Fungi</taxon>
        <taxon>Dikarya</taxon>
        <taxon>Basidiomycota</taxon>
        <taxon>Agaricomycotina</taxon>
        <taxon>Agaricomycetes</taxon>
        <taxon>Polyporales</taxon>
        <taxon>Polyporaceae</taxon>
        <taxon>Lentinus</taxon>
    </lineage>
</organism>
<dbReference type="EMBL" id="KZ857789">
    <property type="protein sequence ID" value="RDX39515.1"/>
    <property type="molecule type" value="Genomic_DNA"/>
</dbReference>
<dbReference type="AlphaFoldDB" id="A0A371CGV2"/>
<accession>A0A371CGV2</accession>
<sequence>MDKTSEYRITERLGKQGRIVGAGRAEAPNKQHVREPCVAKQHGTPIPMRAVFKFSC</sequence>
<proteinExistence type="predicted"/>